<dbReference type="CDD" id="cd04317">
    <property type="entry name" value="EcAspRS_like_N"/>
    <property type="match status" value="1"/>
</dbReference>
<dbReference type="InterPro" id="IPR004364">
    <property type="entry name" value="Aa-tRNA-synt_II"/>
</dbReference>
<feature type="binding site" evidence="8">
    <location>
        <position position="443"/>
    </location>
    <ligand>
        <name>L-aspartate</name>
        <dbReference type="ChEBI" id="CHEBI:29991"/>
    </ligand>
</feature>
<dbReference type="AlphaFoldDB" id="A0A2S6ZLU9"/>
<dbReference type="OrthoDB" id="9802326at2"/>
<dbReference type="Gene3D" id="3.30.930.10">
    <property type="entry name" value="Bira Bifunctional Protein, Domain 2"/>
    <property type="match status" value="1"/>
</dbReference>
<comment type="similarity">
    <text evidence="1 8">Belongs to the class-II aminoacyl-tRNA synthetase family. Type 1 subfamily.</text>
</comment>
<gene>
    <name evidence="8" type="primary">aspS</name>
    <name evidence="10" type="ORF">XthCFBP4691_00965</name>
</gene>
<comment type="caution">
    <text evidence="10">The sequence shown here is derived from an EMBL/GenBank/DDBJ whole genome shotgun (WGS) entry which is preliminary data.</text>
</comment>
<dbReference type="HAMAP" id="MF_00044">
    <property type="entry name" value="Asp_tRNA_synth_type1"/>
    <property type="match status" value="1"/>
</dbReference>
<dbReference type="Pfam" id="PF01336">
    <property type="entry name" value="tRNA_anti-codon"/>
    <property type="match status" value="1"/>
</dbReference>
<evidence type="ECO:0000256" key="4">
    <source>
        <dbReference type="ARBA" id="ARBA00022741"/>
    </source>
</evidence>
<comment type="function">
    <text evidence="8">Catalyzes the attachment of L-aspartate to tRNA(Asp) in a two-step reaction: L-aspartate is first activated by ATP to form Asp-AMP and then transferred to the acceptor end of tRNA(Asp).</text>
</comment>
<dbReference type="InterPro" id="IPR006195">
    <property type="entry name" value="aa-tRNA-synth_II"/>
</dbReference>
<dbReference type="InterPro" id="IPR004115">
    <property type="entry name" value="GAD-like_sf"/>
</dbReference>
<keyword evidence="7 8" id="KW-0030">Aminoacyl-tRNA synthetase</keyword>
<dbReference type="InterPro" id="IPR045864">
    <property type="entry name" value="aa-tRNA-synth_II/BPL/LPL"/>
</dbReference>
<dbReference type="InterPro" id="IPR029351">
    <property type="entry name" value="GAD_dom"/>
</dbReference>
<dbReference type="Pfam" id="PF00152">
    <property type="entry name" value="tRNA-synt_2"/>
    <property type="match status" value="1"/>
</dbReference>
<keyword evidence="3 8" id="KW-0436">Ligase</keyword>
<evidence type="ECO:0000256" key="8">
    <source>
        <dbReference type="HAMAP-Rule" id="MF_00044"/>
    </source>
</evidence>
<dbReference type="InterPro" id="IPR004365">
    <property type="entry name" value="NA-bd_OB_tRNA"/>
</dbReference>
<dbReference type="GO" id="GO:0004815">
    <property type="term" value="F:aspartate-tRNA ligase activity"/>
    <property type="evidence" value="ECO:0007669"/>
    <property type="project" value="UniProtKB-UniRule"/>
</dbReference>
<dbReference type="InterPro" id="IPR002312">
    <property type="entry name" value="Asp/Asn-tRNA-synth_IIb"/>
</dbReference>
<evidence type="ECO:0000256" key="1">
    <source>
        <dbReference type="ARBA" id="ARBA00006303"/>
    </source>
</evidence>
<dbReference type="PROSITE" id="PS50862">
    <property type="entry name" value="AA_TRNA_LIGASE_II"/>
    <property type="match status" value="1"/>
</dbReference>
<proteinExistence type="inferred from homology"/>
<feature type="binding site" evidence="8">
    <location>
        <position position="169"/>
    </location>
    <ligand>
        <name>L-aspartate</name>
        <dbReference type="ChEBI" id="CHEBI:29991"/>
    </ligand>
</feature>
<keyword evidence="2 8" id="KW-0963">Cytoplasm</keyword>
<feature type="binding site" evidence="8">
    <location>
        <begin position="529"/>
        <end position="532"/>
    </location>
    <ligand>
        <name>ATP</name>
        <dbReference type="ChEBI" id="CHEBI:30616"/>
    </ligand>
</feature>
<dbReference type="SUPFAM" id="SSF55681">
    <property type="entry name" value="Class II aaRS and biotin synthetases"/>
    <property type="match status" value="1"/>
</dbReference>
<dbReference type="PANTHER" id="PTHR22594">
    <property type="entry name" value="ASPARTYL/LYSYL-TRNA SYNTHETASE"/>
    <property type="match status" value="1"/>
</dbReference>
<dbReference type="CDD" id="cd00777">
    <property type="entry name" value="AspRS_core"/>
    <property type="match status" value="1"/>
</dbReference>
<keyword evidence="4 8" id="KW-0547">Nucleotide-binding</keyword>
<dbReference type="GO" id="GO:0003676">
    <property type="term" value="F:nucleic acid binding"/>
    <property type="evidence" value="ECO:0007669"/>
    <property type="project" value="InterPro"/>
</dbReference>
<dbReference type="GO" id="GO:0006422">
    <property type="term" value="P:aspartyl-tRNA aminoacylation"/>
    <property type="evidence" value="ECO:0007669"/>
    <property type="project" value="UniProtKB-UniRule"/>
</dbReference>
<evidence type="ECO:0000256" key="2">
    <source>
        <dbReference type="ARBA" id="ARBA00022490"/>
    </source>
</evidence>
<feature type="binding site" evidence="8">
    <location>
        <position position="215"/>
    </location>
    <ligand>
        <name>L-aspartate</name>
        <dbReference type="ChEBI" id="CHEBI:29991"/>
    </ligand>
</feature>
<evidence type="ECO:0000256" key="6">
    <source>
        <dbReference type="ARBA" id="ARBA00022917"/>
    </source>
</evidence>
<comment type="subcellular location">
    <subcellularLocation>
        <location evidence="8">Cytoplasm</location>
    </subcellularLocation>
</comment>
<feature type="binding site" evidence="8">
    <location>
        <position position="224"/>
    </location>
    <ligand>
        <name>ATP</name>
        <dbReference type="ChEBI" id="CHEBI:30616"/>
    </ligand>
</feature>
<organism evidence="10 11">
    <name type="scientific">Xanthomonas theicola</name>
    <dbReference type="NCBI Taxonomy" id="56464"/>
    <lineage>
        <taxon>Bacteria</taxon>
        <taxon>Pseudomonadati</taxon>
        <taxon>Pseudomonadota</taxon>
        <taxon>Gammaproteobacteria</taxon>
        <taxon>Lysobacterales</taxon>
        <taxon>Lysobacteraceae</taxon>
        <taxon>Xanthomonas</taxon>
    </lineage>
</organism>
<accession>A0A2S6ZLU9</accession>
<dbReference type="Proteomes" id="UP000239898">
    <property type="component" value="Unassembled WGS sequence"/>
</dbReference>
<comment type="catalytic activity">
    <reaction evidence="8">
        <text>tRNA(Asp) + L-aspartate + ATP = L-aspartyl-tRNA(Asp) + AMP + diphosphate</text>
        <dbReference type="Rhea" id="RHEA:19649"/>
        <dbReference type="Rhea" id="RHEA-COMP:9660"/>
        <dbReference type="Rhea" id="RHEA-COMP:9678"/>
        <dbReference type="ChEBI" id="CHEBI:29991"/>
        <dbReference type="ChEBI" id="CHEBI:30616"/>
        <dbReference type="ChEBI" id="CHEBI:33019"/>
        <dbReference type="ChEBI" id="CHEBI:78442"/>
        <dbReference type="ChEBI" id="CHEBI:78516"/>
        <dbReference type="ChEBI" id="CHEBI:456215"/>
        <dbReference type="EC" id="6.1.1.12"/>
    </reaction>
</comment>
<dbReference type="GO" id="GO:0005737">
    <property type="term" value="C:cytoplasm"/>
    <property type="evidence" value="ECO:0007669"/>
    <property type="project" value="UniProtKB-SubCell"/>
</dbReference>
<evidence type="ECO:0000256" key="5">
    <source>
        <dbReference type="ARBA" id="ARBA00022840"/>
    </source>
</evidence>
<feature type="binding site" evidence="8">
    <location>
        <begin position="215"/>
        <end position="217"/>
    </location>
    <ligand>
        <name>ATP</name>
        <dbReference type="ChEBI" id="CHEBI:30616"/>
    </ligand>
</feature>
<sequence>MRTHYCGLVDETLIGQTVTLAGWTDVARNLGGVCFIDLRDHEGIVQVTVEPECAEVFAVAASLGYEDVLQVEGVVRARHAVNDKLRSGKVEVIATRIGVLNKAAPLPFHAHENPGEETRLKYRYLDLRRPQMQRMQRTRIKLVQALRRYLDARGFQDIETPILTKATPEGARDFLVPARMHPGEFYALPQSPQLFKQILMVAGFDRYYQIARCFRDEALRADRQLEFTQLDMEFAFVRERDVQDAVEQMIRHIFKEVVDVELAAEFPRMTWAEAMRRFGSDKPDLRIGLELVDVAELVAGSEFKAFADAAADAGGRVVALRIPGGAALSRKQIDDYAAHAAKYGAKGLAYVKIADNGEVASPIAKFFAPDAFATLLRHVRAGSGDIVFFGAGGYNKVSDFMGALRLKAGKDFGLVADGWAPLWVTDFPMFEWDEQAQRYVALHHPFTAPAVDDIADLREHARTAVSRGYDMVLNGNEIGGGSIRIHRPQMQSAVFELLGIGAEEARAKFGFLLDALNYGAPPHGGIAFGIDRIAALMAGTDSIRDVIPFPKTTGAQDLMTDAPSPIADAQLAEVHVQVRAKPVQG</sequence>
<dbReference type="InterPro" id="IPR047089">
    <property type="entry name" value="Asp-tRNA-ligase_1_N"/>
</dbReference>
<dbReference type="SUPFAM" id="SSF55261">
    <property type="entry name" value="GAD domain-like"/>
    <property type="match status" value="1"/>
</dbReference>
<dbReference type="EMBL" id="MIGX01000002">
    <property type="protein sequence ID" value="PPT93215.1"/>
    <property type="molecule type" value="Genomic_DNA"/>
</dbReference>
<evidence type="ECO:0000256" key="3">
    <source>
        <dbReference type="ARBA" id="ARBA00022598"/>
    </source>
</evidence>
<dbReference type="InterPro" id="IPR012340">
    <property type="entry name" value="NA-bd_OB-fold"/>
</dbReference>
<feature type="binding site" evidence="8">
    <location>
        <position position="484"/>
    </location>
    <ligand>
        <name>L-aspartate</name>
        <dbReference type="ChEBI" id="CHEBI:29991"/>
    </ligand>
</feature>
<dbReference type="RefSeq" id="WP_128418686.1">
    <property type="nucleotide sequence ID" value="NZ_CP049017.1"/>
</dbReference>
<feature type="region of interest" description="Aspartate" evidence="8">
    <location>
        <begin position="193"/>
        <end position="196"/>
    </location>
</feature>
<dbReference type="PRINTS" id="PR01042">
    <property type="entry name" value="TRNASYNTHASP"/>
</dbReference>
<reference evidence="10 11" key="1">
    <citation type="submission" date="2016-08" db="EMBL/GenBank/DDBJ databases">
        <title>Evolution of the type three secretion system and type three effector repertoires in Xanthomonas.</title>
        <authorList>
            <person name="Merda D."/>
            <person name="Briand M."/>
            <person name="Bosis E."/>
            <person name="Rousseau C."/>
            <person name="Portier P."/>
            <person name="Jacques M.-A."/>
            <person name="Fischer-Le Saux M."/>
        </authorList>
    </citation>
    <scope>NUCLEOTIDE SEQUENCE [LARGE SCALE GENOMIC DNA]</scope>
    <source>
        <strain evidence="10 11">CFBP 4691</strain>
    </source>
</reference>
<dbReference type="EC" id="6.1.1.12" evidence="8"/>
<keyword evidence="11" id="KW-1185">Reference proteome</keyword>
<dbReference type="SUPFAM" id="SSF50249">
    <property type="entry name" value="Nucleic acid-binding proteins"/>
    <property type="match status" value="1"/>
</dbReference>
<dbReference type="PANTHER" id="PTHR22594:SF5">
    <property type="entry name" value="ASPARTATE--TRNA LIGASE, MITOCHONDRIAL"/>
    <property type="match status" value="1"/>
</dbReference>
<evidence type="ECO:0000313" key="10">
    <source>
        <dbReference type="EMBL" id="PPT93215.1"/>
    </source>
</evidence>
<evidence type="ECO:0000259" key="9">
    <source>
        <dbReference type="PROSITE" id="PS50862"/>
    </source>
</evidence>
<name>A0A2S6ZLU9_9XANT</name>
<protein>
    <recommendedName>
        <fullName evidence="8">Aspartate--tRNA ligase</fullName>
        <ecNumber evidence="8">6.1.1.12</ecNumber>
    </recommendedName>
    <alternativeName>
        <fullName evidence="8">Aspartyl-tRNA synthetase</fullName>
        <shortName evidence="8">AspRS</shortName>
    </alternativeName>
</protein>
<dbReference type="Gene3D" id="2.40.50.140">
    <property type="entry name" value="Nucleic acid-binding proteins"/>
    <property type="match status" value="1"/>
</dbReference>
<keyword evidence="6 8" id="KW-0648">Protein biosynthesis</keyword>
<comment type="caution">
    <text evidence="8">Lacks conserved residue(s) required for the propagation of feature annotation.</text>
</comment>
<feature type="domain" description="Aminoacyl-transfer RNA synthetases class-II family profile" evidence="9">
    <location>
        <begin position="141"/>
        <end position="548"/>
    </location>
</feature>
<dbReference type="Pfam" id="PF02938">
    <property type="entry name" value="GAD"/>
    <property type="match status" value="1"/>
</dbReference>
<dbReference type="Gene3D" id="3.30.1360.30">
    <property type="entry name" value="GAD-like domain"/>
    <property type="match status" value="1"/>
</dbReference>
<keyword evidence="5 8" id="KW-0067">ATP-binding</keyword>
<dbReference type="GO" id="GO:0005524">
    <property type="term" value="F:ATP binding"/>
    <property type="evidence" value="ECO:0007669"/>
    <property type="project" value="UniProtKB-UniRule"/>
</dbReference>
<feature type="binding site" evidence="8">
    <location>
        <position position="477"/>
    </location>
    <ligand>
        <name>ATP</name>
        <dbReference type="ChEBI" id="CHEBI:30616"/>
    </ligand>
</feature>
<evidence type="ECO:0000256" key="7">
    <source>
        <dbReference type="ARBA" id="ARBA00023146"/>
    </source>
</evidence>
<dbReference type="NCBIfam" id="NF001750">
    <property type="entry name" value="PRK00476.1"/>
    <property type="match status" value="1"/>
</dbReference>
<dbReference type="NCBIfam" id="TIGR00459">
    <property type="entry name" value="aspS_bact"/>
    <property type="match status" value="1"/>
</dbReference>
<comment type="subunit">
    <text evidence="8">Homodimer.</text>
</comment>
<evidence type="ECO:0000313" key="11">
    <source>
        <dbReference type="Proteomes" id="UP000239898"/>
    </source>
</evidence>
<dbReference type="InterPro" id="IPR004524">
    <property type="entry name" value="Asp-tRNA-ligase_1"/>
</dbReference>
<dbReference type="InterPro" id="IPR047090">
    <property type="entry name" value="AspRS_core"/>
</dbReference>